<evidence type="ECO:0000313" key="2">
    <source>
        <dbReference type="Proteomes" id="UP001162483"/>
    </source>
</evidence>
<accession>A0ABN9E9T8</accession>
<reference evidence="1" key="1">
    <citation type="submission" date="2023-05" db="EMBL/GenBank/DDBJ databases">
        <authorList>
            <person name="Stuckert A."/>
        </authorList>
    </citation>
    <scope>NUCLEOTIDE SEQUENCE</scope>
</reference>
<evidence type="ECO:0000313" key="1">
    <source>
        <dbReference type="EMBL" id="CAI9581660.1"/>
    </source>
</evidence>
<proteinExistence type="predicted"/>
<name>A0ABN9E9T8_9NEOB</name>
<sequence>SECSFTSVVSIRVPLYIRYSNNSATLNQVFLSECPLALKVPLSIILPHQSAPLHHISHQSAPFHQMCQSDWPFPSHVPIRVPLTTCCAHQSVP</sequence>
<comment type="caution">
    <text evidence="1">The sequence shown here is derived from an EMBL/GenBank/DDBJ whole genome shotgun (WGS) entry which is preliminary data.</text>
</comment>
<organism evidence="1 2">
    <name type="scientific">Staurois parvus</name>
    <dbReference type="NCBI Taxonomy" id="386267"/>
    <lineage>
        <taxon>Eukaryota</taxon>
        <taxon>Metazoa</taxon>
        <taxon>Chordata</taxon>
        <taxon>Craniata</taxon>
        <taxon>Vertebrata</taxon>
        <taxon>Euteleostomi</taxon>
        <taxon>Amphibia</taxon>
        <taxon>Batrachia</taxon>
        <taxon>Anura</taxon>
        <taxon>Neobatrachia</taxon>
        <taxon>Ranoidea</taxon>
        <taxon>Ranidae</taxon>
        <taxon>Staurois</taxon>
    </lineage>
</organism>
<feature type="non-terminal residue" evidence="1">
    <location>
        <position position="1"/>
    </location>
</feature>
<gene>
    <name evidence="1" type="ORF">SPARVUS_LOCUS9530316</name>
</gene>
<dbReference type="Proteomes" id="UP001162483">
    <property type="component" value="Unassembled WGS sequence"/>
</dbReference>
<dbReference type="EMBL" id="CATNWA010015294">
    <property type="protein sequence ID" value="CAI9581660.1"/>
    <property type="molecule type" value="Genomic_DNA"/>
</dbReference>
<keyword evidence="2" id="KW-1185">Reference proteome</keyword>
<protein>
    <submittedName>
        <fullName evidence="1">Uncharacterized protein</fullName>
    </submittedName>
</protein>